<evidence type="ECO:0000313" key="2">
    <source>
        <dbReference type="Proteomes" id="UP000887013"/>
    </source>
</evidence>
<organism evidence="1 2">
    <name type="scientific">Nephila pilipes</name>
    <name type="common">Giant wood spider</name>
    <name type="synonym">Nephila maculata</name>
    <dbReference type="NCBI Taxonomy" id="299642"/>
    <lineage>
        <taxon>Eukaryota</taxon>
        <taxon>Metazoa</taxon>
        <taxon>Ecdysozoa</taxon>
        <taxon>Arthropoda</taxon>
        <taxon>Chelicerata</taxon>
        <taxon>Arachnida</taxon>
        <taxon>Araneae</taxon>
        <taxon>Araneomorphae</taxon>
        <taxon>Entelegynae</taxon>
        <taxon>Araneoidea</taxon>
        <taxon>Nephilidae</taxon>
        <taxon>Nephila</taxon>
    </lineage>
</organism>
<gene>
    <name evidence="1" type="ORF">NPIL_343571</name>
</gene>
<name>A0A8X6MU96_NEPPI</name>
<dbReference type="AlphaFoldDB" id="A0A8X6MU96"/>
<accession>A0A8X6MU96</accession>
<proteinExistence type="predicted"/>
<dbReference type="PANTHER" id="PTHR33796:SF1">
    <property type="entry name" value="HOLLIDAY JUNCTION BRANCH MIGRATION COMPLEX SUBUNIT RUVA"/>
    <property type="match status" value="1"/>
</dbReference>
<evidence type="ECO:0000313" key="1">
    <source>
        <dbReference type="EMBL" id="GFS78225.1"/>
    </source>
</evidence>
<protein>
    <submittedName>
        <fullName evidence="1">Uncharacterized protein</fullName>
    </submittedName>
</protein>
<dbReference type="EMBL" id="BMAW01002365">
    <property type="protein sequence ID" value="GFS78225.1"/>
    <property type="molecule type" value="Genomic_DNA"/>
</dbReference>
<dbReference type="Proteomes" id="UP000887013">
    <property type="component" value="Unassembled WGS sequence"/>
</dbReference>
<keyword evidence="2" id="KW-1185">Reference proteome</keyword>
<sequence>MRKLKGTEALSLLERPYHAENTGSGPITEVKHHRARRSVILLMRKLKGTEALSLLERPYHAENTGSGPITEVKHHRARDISMQKNTTKVKVLESKKVRPLGMDRSSFSPSTPYHAETPVLVRSPKLSIIRRSVLGRVTTWEHRVPLAF</sequence>
<comment type="caution">
    <text evidence="1">The sequence shown here is derived from an EMBL/GenBank/DDBJ whole genome shotgun (WGS) entry which is preliminary data.</text>
</comment>
<reference evidence="1" key="1">
    <citation type="submission" date="2020-08" db="EMBL/GenBank/DDBJ databases">
        <title>Multicomponent nature underlies the extraordinary mechanical properties of spider dragline silk.</title>
        <authorList>
            <person name="Kono N."/>
            <person name="Nakamura H."/>
            <person name="Mori M."/>
            <person name="Yoshida Y."/>
            <person name="Ohtoshi R."/>
            <person name="Malay A.D."/>
            <person name="Moran D.A.P."/>
            <person name="Tomita M."/>
            <person name="Numata K."/>
            <person name="Arakawa K."/>
        </authorList>
    </citation>
    <scope>NUCLEOTIDE SEQUENCE</scope>
</reference>
<dbReference type="PANTHER" id="PTHR33796">
    <property type="entry name" value="HOLLIDAY JUNCTION ATP-DEPENDENT DNA HELICASE RUVA"/>
    <property type="match status" value="1"/>
</dbReference>